<sequence length="108" mass="12384">MEVPSPNHWATLKGGICNMVTRGLYLKWTQNYSLNGSLTSSSLHGNFNSTYNPFSSLFNNWNFCNANTRIERPMSQQIFCQKRAIKLMKFSTFTPLTSYLELLEEATC</sequence>
<accession>A0ABQ7UWN6</accession>
<organism evidence="1 2">
    <name type="scientific">Solanum tuberosum</name>
    <name type="common">Potato</name>
    <dbReference type="NCBI Taxonomy" id="4113"/>
    <lineage>
        <taxon>Eukaryota</taxon>
        <taxon>Viridiplantae</taxon>
        <taxon>Streptophyta</taxon>
        <taxon>Embryophyta</taxon>
        <taxon>Tracheophyta</taxon>
        <taxon>Spermatophyta</taxon>
        <taxon>Magnoliopsida</taxon>
        <taxon>eudicotyledons</taxon>
        <taxon>Gunneridae</taxon>
        <taxon>Pentapetalae</taxon>
        <taxon>asterids</taxon>
        <taxon>lamiids</taxon>
        <taxon>Solanales</taxon>
        <taxon>Solanaceae</taxon>
        <taxon>Solanoideae</taxon>
        <taxon>Solaneae</taxon>
        <taxon>Solanum</taxon>
    </lineage>
</organism>
<gene>
    <name evidence="1" type="ORF">KY290_026148</name>
</gene>
<proteinExistence type="predicted"/>
<evidence type="ECO:0000313" key="1">
    <source>
        <dbReference type="EMBL" id="KAH0755878.1"/>
    </source>
</evidence>
<dbReference type="Proteomes" id="UP000826656">
    <property type="component" value="Unassembled WGS sequence"/>
</dbReference>
<comment type="caution">
    <text evidence="1">The sequence shown here is derived from an EMBL/GenBank/DDBJ whole genome shotgun (WGS) entry which is preliminary data.</text>
</comment>
<dbReference type="EMBL" id="JAIVGD010000018">
    <property type="protein sequence ID" value="KAH0755878.1"/>
    <property type="molecule type" value="Genomic_DNA"/>
</dbReference>
<name>A0ABQ7UWN6_SOLTU</name>
<keyword evidence="2" id="KW-1185">Reference proteome</keyword>
<reference evidence="1 2" key="1">
    <citation type="journal article" date="2021" name="bioRxiv">
        <title>Chromosome-scale and haplotype-resolved genome assembly of a tetraploid potato cultivar.</title>
        <authorList>
            <person name="Sun H."/>
            <person name="Jiao W.-B."/>
            <person name="Krause K."/>
            <person name="Campoy J.A."/>
            <person name="Goel M."/>
            <person name="Folz-Donahue K."/>
            <person name="Kukat C."/>
            <person name="Huettel B."/>
            <person name="Schneeberger K."/>
        </authorList>
    </citation>
    <scope>NUCLEOTIDE SEQUENCE [LARGE SCALE GENOMIC DNA]</scope>
    <source>
        <strain evidence="1">SolTubOtavaFocal</strain>
        <tissue evidence="1">Leaves</tissue>
    </source>
</reference>
<evidence type="ECO:0000313" key="2">
    <source>
        <dbReference type="Proteomes" id="UP000826656"/>
    </source>
</evidence>
<protein>
    <submittedName>
        <fullName evidence="1">Uncharacterized protein</fullName>
    </submittedName>
</protein>